<keyword evidence="3 8" id="KW-0863">Zinc-finger</keyword>
<feature type="region of interest" description="Disordered" evidence="9">
    <location>
        <begin position="448"/>
        <end position="467"/>
    </location>
</feature>
<dbReference type="PANTHER" id="PTHR46179:SF13">
    <property type="entry name" value="C2H2-TYPE DOMAIN-CONTAINING PROTEIN"/>
    <property type="match status" value="1"/>
</dbReference>
<dbReference type="InterPro" id="IPR051061">
    <property type="entry name" value="Zinc_finger_trans_reg"/>
</dbReference>
<evidence type="ECO:0000256" key="6">
    <source>
        <dbReference type="ARBA" id="ARBA00023163"/>
    </source>
</evidence>
<dbReference type="GO" id="GO:0006357">
    <property type="term" value="P:regulation of transcription by RNA polymerase II"/>
    <property type="evidence" value="ECO:0007669"/>
    <property type="project" value="TreeGrafter"/>
</dbReference>
<keyword evidence="5" id="KW-0805">Transcription regulation</keyword>
<keyword evidence="7" id="KW-0539">Nucleus</keyword>
<reference evidence="11" key="1">
    <citation type="submission" date="2021-03" db="EMBL/GenBank/DDBJ databases">
        <title>Chromosome level genome of the anhydrobiotic midge Polypedilum vanderplanki.</title>
        <authorList>
            <person name="Yoshida Y."/>
            <person name="Kikawada T."/>
            <person name="Gusev O."/>
        </authorList>
    </citation>
    <scope>NUCLEOTIDE SEQUENCE</scope>
    <source>
        <strain evidence="11">NIAS01</strain>
        <tissue evidence="11">Whole body or cell culture</tissue>
    </source>
</reference>
<accession>A0A9J6C5N1</accession>
<feature type="compositionally biased region" description="Low complexity" evidence="9">
    <location>
        <begin position="518"/>
        <end position="531"/>
    </location>
</feature>
<feature type="region of interest" description="Disordered" evidence="9">
    <location>
        <begin position="473"/>
        <end position="531"/>
    </location>
</feature>
<comment type="subcellular location">
    <subcellularLocation>
        <location evidence="1">Nucleus</location>
    </subcellularLocation>
</comment>
<organism evidence="11 12">
    <name type="scientific">Polypedilum vanderplanki</name>
    <name type="common">Sleeping chironomid midge</name>
    <dbReference type="NCBI Taxonomy" id="319348"/>
    <lineage>
        <taxon>Eukaryota</taxon>
        <taxon>Metazoa</taxon>
        <taxon>Ecdysozoa</taxon>
        <taxon>Arthropoda</taxon>
        <taxon>Hexapoda</taxon>
        <taxon>Insecta</taxon>
        <taxon>Pterygota</taxon>
        <taxon>Neoptera</taxon>
        <taxon>Endopterygota</taxon>
        <taxon>Diptera</taxon>
        <taxon>Nematocera</taxon>
        <taxon>Chironomoidea</taxon>
        <taxon>Chironomidae</taxon>
        <taxon>Chironominae</taxon>
        <taxon>Polypedilum</taxon>
        <taxon>Polypedilum</taxon>
    </lineage>
</organism>
<proteinExistence type="predicted"/>
<dbReference type="OrthoDB" id="6365676at2759"/>
<evidence type="ECO:0000313" key="12">
    <source>
        <dbReference type="Proteomes" id="UP001107558"/>
    </source>
</evidence>
<evidence type="ECO:0000256" key="4">
    <source>
        <dbReference type="ARBA" id="ARBA00022833"/>
    </source>
</evidence>
<name>A0A9J6C5N1_POLVA</name>
<evidence type="ECO:0000256" key="8">
    <source>
        <dbReference type="PROSITE-ProRule" id="PRU00042"/>
    </source>
</evidence>
<dbReference type="PROSITE" id="PS00028">
    <property type="entry name" value="ZINC_FINGER_C2H2_1"/>
    <property type="match status" value="1"/>
</dbReference>
<evidence type="ECO:0000256" key="5">
    <source>
        <dbReference type="ARBA" id="ARBA00023015"/>
    </source>
</evidence>
<dbReference type="Proteomes" id="UP001107558">
    <property type="component" value="Chromosome 2"/>
</dbReference>
<keyword evidence="4" id="KW-0862">Zinc</keyword>
<dbReference type="Gene3D" id="3.30.160.60">
    <property type="entry name" value="Classic Zinc Finger"/>
    <property type="match status" value="1"/>
</dbReference>
<dbReference type="EMBL" id="JADBJN010000002">
    <property type="protein sequence ID" value="KAG5677205.1"/>
    <property type="molecule type" value="Genomic_DNA"/>
</dbReference>
<feature type="compositionally biased region" description="Basic and acidic residues" evidence="9">
    <location>
        <begin position="448"/>
        <end position="459"/>
    </location>
</feature>
<feature type="domain" description="C2H2-type" evidence="10">
    <location>
        <begin position="427"/>
        <end position="457"/>
    </location>
</feature>
<evidence type="ECO:0000259" key="10">
    <source>
        <dbReference type="PROSITE" id="PS50157"/>
    </source>
</evidence>
<dbReference type="SMART" id="SM00355">
    <property type="entry name" value="ZnF_C2H2"/>
    <property type="match status" value="1"/>
</dbReference>
<evidence type="ECO:0000256" key="9">
    <source>
        <dbReference type="SAM" id="MobiDB-lite"/>
    </source>
</evidence>
<evidence type="ECO:0000256" key="1">
    <source>
        <dbReference type="ARBA" id="ARBA00004123"/>
    </source>
</evidence>
<sequence length="531" mass="60693">MAPNESKFAKQGECRVVGCYKKTVVLYNTSRFCTEHHATYLQGLRALQAEKQLICSFPKCDKPPYGRMATCQSHWEAEIELERPIMTLEEIDEESDRIVNNIVARIDLGKFKIGFTAQRKSRLSAYIKELKQSCILEPLIELKNGEEACLMEAAVIHKIMFHADLNVRDKLMNVTGGGKGTIIPKTRCWLYILTVEDDEKFTRGCDISSLPSYVFEEMLEVALENITPLLTDRCFGIGATSHFDDRMLAHNKNKIYDYVAKKDFHKYALFKSGDKIMTREGEIFVLKPIDIIKFEVFAHTVLRLKQKYQTHWLKCKTFIGGDGIRYNSLGNAVTYYRLLTFPETISGDDNSSSNIIEEDGEVKFVKELEENFSMSEIIAKSELVLKPERSKDYSCKYNCGDTFAFPSGKYRHERTCDKNPAKDTERFKCSYPDCNSTFSREDGLKNHVRSFHESNDKKSRQSKALMKMHEKKVAAGNVKRMKNEQVTKKKQPTISAAFNQSPSTSSSSNAKKRINNDSPTKQPQSSKKSKI</sequence>
<dbReference type="AlphaFoldDB" id="A0A9J6C5N1"/>
<evidence type="ECO:0000256" key="7">
    <source>
        <dbReference type="ARBA" id="ARBA00023242"/>
    </source>
</evidence>
<dbReference type="InterPro" id="IPR013087">
    <property type="entry name" value="Znf_C2H2_type"/>
</dbReference>
<dbReference type="GO" id="GO:0008270">
    <property type="term" value="F:zinc ion binding"/>
    <property type="evidence" value="ECO:0007669"/>
    <property type="project" value="UniProtKB-KW"/>
</dbReference>
<comment type="caution">
    <text evidence="11">The sequence shown here is derived from an EMBL/GenBank/DDBJ whole genome shotgun (WGS) entry which is preliminary data.</text>
</comment>
<evidence type="ECO:0000313" key="11">
    <source>
        <dbReference type="EMBL" id="KAG5677205.1"/>
    </source>
</evidence>
<dbReference type="GO" id="GO:0005634">
    <property type="term" value="C:nucleus"/>
    <property type="evidence" value="ECO:0007669"/>
    <property type="project" value="UniProtKB-SubCell"/>
</dbReference>
<dbReference type="PROSITE" id="PS50157">
    <property type="entry name" value="ZINC_FINGER_C2H2_2"/>
    <property type="match status" value="1"/>
</dbReference>
<keyword evidence="12" id="KW-1185">Reference proteome</keyword>
<gene>
    <name evidence="11" type="ORF">PVAND_006983</name>
</gene>
<keyword evidence="2" id="KW-0479">Metal-binding</keyword>
<keyword evidence="6" id="KW-0804">Transcription</keyword>
<evidence type="ECO:0000256" key="2">
    <source>
        <dbReference type="ARBA" id="ARBA00022723"/>
    </source>
</evidence>
<dbReference type="PANTHER" id="PTHR46179">
    <property type="entry name" value="ZINC FINGER PROTEIN"/>
    <property type="match status" value="1"/>
</dbReference>
<protein>
    <recommendedName>
        <fullName evidence="10">C2H2-type domain-containing protein</fullName>
    </recommendedName>
</protein>
<evidence type="ECO:0000256" key="3">
    <source>
        <dbReference type="ARBA" id="ARBA00022771"/>
    </source>
</evidence>